<reference evidence="1 2" key="1">
    <citation type="submission" date="2020-01" db="EMBL/GenBank/DDBJ databases">
        <title>Identification and distribution of gene clusters putatively required for synthesis of sphingolipid metabolism inhibitors in phylogenetically diverse species of the filamentous fungus Fusarium.</title>
        <authorList>
            <person name="Kim H.-S."/>
            <person name="Busman M."/>
            <person name="Brown D.W."/>
            <person name="Divon H."/>
            <person name="Uhlig S."/>
            <person name="Proctor R.H."/>
        </authorList>
    </citation>
    <scope>NUCLEOTIDE SEQUENCE [LARGE SCALE GENOMIC DNA]</scope>
    <source>
        <strain evidence="1 2">NRRL 20459</strain>
    </source>
</reference>
<keyword evidence="2" id="KW-1185">Reference proteome</keyword>
<organism evidence="1 2">
    <name type="scientific">Fusarium albosuccineum</name>
    <dbReference type="NCBI Taxonomy" id="1237068"/>
    <lineage>
        <taxon>Eukaryota</taxon>
        <taxon>Fungi</taxon>
        <taxon>Dikarya</taxon>
        <taxon>Ascomycota</taxon>
        <taxon>Pezizomycotina</taxon>
        <taxon>Sordariomycetes</taxon>
        <taxon>Hypocreomycetidae</taxon>
        <taxon>Hypocreales</taxon>
        <taxon>Nectriaceae</taxon>
        <taxon>Fusarium</taxon>
        <taxon>Fusarium decemcellulare species complex</taxon>
    </lineage>
</organism>
<evidence type="ECO:0000313" key="1">
    <source>
        <dbReference type="EMBL" id="KAF4472556.1"/>
    </source>
</evidence>
<gene>
    <name evidence="1" type="ORF">FALBO_538</name>
</gene>
<sequence length="224" mass="24846">MTPNVRHFLDSQSLCHQGRCQATKEGVGEGVAIWEAEQGIVPSRSFQDRGSQRCEQQTTAGMEQAGRILVRIELLTNPSVEASSPRLGKTRIKERHLAGGHLAVTAEDNQAVIEKFVLKQPSQRVGGTSALADSEEFQEKNQGTLQDPPVFMAIPKPGKMVIATTQDTDEEFYVDPNVDIDYILDACHDLVIAAGILSGRMQDWNEEDRQETKAEEAQVHRYTE</sequence>
<dbReference type="Proteomes" id="UP000554235">
    <property type="component" value="Unassembled WGS sequence"/>
</dbReference>
<accession>A0A8H4LQG6</accession>
<evidence type="ECO:0000313" key="2">
    <source>
        <dbReference type="Proteomes" id="UP000554235"/>
    </source>
</evidence>
<proteinExistence type="predicted"/>
<dbReference type="EMBL" id="JAADYS010000065">
    <property type="protein sequence ID" value="KAF4472556.1"/>
    <property type="molecule type" value="Genomic_DNA"/>
</dbReference>
<dbReference type="AlphaFoldDB" id="A0A8H4LQG6"/>
<protein>
    <submittedName>
        <fullName evidence="1">Ankyrin repeat-containing domain</fullName>
    </submittedName>
</protein>
<name>A0A8H4LQG6_9HYPO</name>
<comment type="caution">
    <text evidence="1">The sequence shown here is derived from an EMBL/GenBank/DDBJ whole genome shotgun (WGS) entry which is preliminary data.</text>
</comment>